<dbReference type="InterPro" id="IPR016411">
    <property type="entry name" value="SSB_T7"/>
</dbReference>
<comment type="similarity">
    <text evidence="1">Belongs to the Teseptimavirus single-stranded DNA-binding protein family.</text>
</comment>
<dbReference type="Pfam" id="PF21265">
    <property type="entry name" value="SBB_T7"/>
    <property type="match status" value="1"/>
</dbReference>
<keyword evidence="1 4" id="KW-0238">DNA-binding</keyword>
<keyword evidence="1" id="KW-0234">DNA repair</keyword>
<dbReference type="GO" id="GO:0006281">
    <property type="term" value="P:DNA repair"/>
    <property type="evidence" value="ECO:0007669"/>
    <property type="project" value="UniProtKB-UniRule"/>
</dbReference>
<dbReference type="EMBL" id="DQ100055">
    <property type="protein sequence ID" value="AAZ32836.1"/>
    <property type="molecule type" value="Genomic_DNA"/>
</dbReference>
<keyword evidence="1" id="KW-0235">DNA replication</keyword>
<feature type="region of interest" description="Disordered" evidence="2">
    <location>
        <begin position="187"/>
        <end position="241"/>
    </location>
</feature>
<reference evidence="4" key="1">
    <citation type="journal article" date="2005" name="Mol. Syst. Biol.">
        <title>Refactoring bacteriophage T7.</title>
        <authorList>
            <person name="Chan L.Y."/>
            <person name="Kosuri S."/>
            <person name="Endy D."/>
        </authorList>
    </citation>
    <scope>NUCLEOTIDE SEQUENCE</scope>
</reference>
<feature type="compositionally biased region" description="Acidic residues" evidence="2">
    <location>
        <begin position="214"/>
        <end position="241"/>
    </location>
</feature>
<feature type="compositionally biased region" description="Acidic residues" evidence="2">
    <location>
        <begin position="187"/>
        <end position="196"/>
    </location>
</feature>
<keyword evidence="1" id="KW-0227">DNA damage</keyword>
<name>Q3V7D4_BPT7</name>
<evidence type="ECO:0000256" key="2">
    <source>
        <dbReference type="SAM" id="MobiDB-lite"/>
    </source>
</evidence>
<evidence type="ECO:0000313" key="4">
    <source>
        <dbReference type="EMBL" id="AAZ32836.1"/>
    </source>
</evidence>
<sequence>MAKKIFTSALGTAEPYAYIAKPDYGNEERGFGNPRGVYKVDLTIPNKDPRCQRMVDEIVKCHEEAYAAAVEEYEANPPAVARGKKPLKPYEGDMPFFDNGDGTTTFKFKCYASFQDKKTKETKHINLVVVDSKGKKMEDVPIIGGGSKLKVKYSLVPYKWNTAVGASVKLQLESVMLVELATFGGGEDDWADEVEENGYVASGSAKASKPRDEESWDEDDEESEEADEDGDFYPGSEDGDF</sequence>
<evidence type="ECO:0000259" key="3">
    <source>
        <dbReference type="Pfam" id="PF21265"/>
    </source>
</evidence>
<dbReference type="GO" id="GO:0006310">
    <property type="term" value="P:DNA recombination"/>
    <property type="evidence" value="ECO:0007669"/>
    <property type="project" value="UniProtKB-UniRule"/>
</dbReference>
<dbReference type="HAMAP" id="MF_04153">
    <property type="entry name" value="SSB_T7"/>
    <property type="match status" value="1"/>
</dbReference>
<dbReference type="Gene3D" id="2.40.50.140">
    <property type="entry name" value="Nucleic acid-binding proteins"/>
    <property type="match status" value="1"/>
</dbReference>
<feature type="domain" description="Single-stranded DNA-binding protein BPT7" evidence="3">
    <location>
        <begin position="11"/>
        <end position="180"/>
    </location>
</feature>
<comment type="subunit">
    <text evidence="1">Homodimer. Interacts (via C-terminus) with the viral DNA polymerase. Interacts with the viral helicase/primase. Part of the replicase complex that includes the DNA polymerase, host thioredoxin, the primase/helicase and the single-stranded DNA binding protein.</text>
</comment>
<dbReference type="GO" id="GO:0039693">
    <property type="term" value="P:viral DNA genome replication"/>
    <property type="evidence" value="ECO:0007669"/>
    <property type="project" value="UniProtKB-UniRule"/>
</dbReference>
<comment type="function">
    <text evidence="1">Single-stranded DNA-binding protein that participates in viral DNA replication, formation of concatemers, recombination and repair of double-stranded breaks. Coats the lagging-strand ssDNA as the replication fork advances and stimulates the activities of viral DNA polymerase and primase/helicase. Coordinates simultaneous synthesis of leading- and lagging-strands. Together with DNA primase/helicase, promotes pairing of two homologous DNA molecules containing complementary single-stranded regions and mediates homologous DNA strand exchange. Promotes also the formation of joint molecules. Disrupts loops, hairpins and other secondary structures present on ssDNA to reduce and eliminate pausing of viral DNA polymerase at specific sites during elongation.</text>
</comment>
<keyword evidence="1" id="KW-0233">DNA recombination</keyword>
<protein>
    <recommendedName>
        <fullName evidence="1">Single-stranded DNA-binding protein</fullName>
        <shortName evidence="1">SSB protein</shortName>
    </recommendedName>
    <alternativeName>
        <fullName evidence="1">2.5 protein</fullName>
    </alternativeName>
    <alternativeName>
        <fullName evidence="1">Gene product 2.5</fullName>
        <shortName evidence="1">gp2.5</shortName>
    </alternativeName>
</protein>
<dbReference type="InterPro" id="IPR012340">
    <property type="entry name" value="NA-bd_OB-fold"/>
</dbReference>
<accession>Q3V7D4</accession>
<keyword evidence="1" id="KW-1194">Viral DNA replication</keyword>
<proteinExistence type="inferred from homology"/>
<organism evidence="4">
    <name type="scientific">Enterobacteria phage T7.1</name>
    <dbReference type="NCBI Taxonomy" id="338882"/>
    <lineage>
        <taxon>Viruses</taxon>
        <taxon>Duplodnaviria</taxon>
        <taxon>Heunggongvirae</taxon>
        <taxon>Uroviricota</taxon>
        <taxon>Caudoviricetes</taxon>
        <taxon>Autographivirales</taxon>
        <taxon>Autotranscriptaviridae</taxon>
        <taxon>Studiervirinae</taxon>
        <taxon>Teseptimavirus</taxon>
        <taxon>Teseptimavirus T7</taxon>
    </lineage>
</organism>
<comment type="domain">
    <text evidence="1">The acidic C-terminus is involved in modulating the ssDNA binding properties. It is also required for dimer formation and for interactions with the viral DNA polymerase and the helicase.</text>
</comment>
<reference evidence="4" key="2">
    <citation type="submission" date="2005-06" db="EMBL/GenBank/DDBJ databases">
        <authorList>
            <person name="Chan L."/>
            <person name="Kosuri S."/>
            <person name="Endy D."/>
        </authorList>
    </citation>
    <scope>NUCLEOTIDE SEQUENCE</scope>
</reference>
<dbReference type="PIRSF" id="PIRSF004311">
    <property type="entry name" value="Helix_destablz_SSB_T7"/>
    <property type="match status" value="1"/>
</dbReference>
<dbReference type="InterPro" id="IPR049476">
    <property type="entry name" value="SBB_BPT7"/>
</dbReference>
<evidence type="ECO:0000256" key="1">
    <source>
        <dbReference type="HAMAP-Rule" id="MF_04153"/>
    </source>
</evidence>
<dbReference type="SUPFAM" id="SSF50249">
    <property type="entry name" value="Nucleic acid-binding proteins"/>
    <property type="match status" value="1"/>
</dbReference>
<dbReference type="GO" id="GO:0003697">
    <property type="term" value="F:single-stranded DNA binding"/>
    <property type="evidence" value="ECO:0007669"/>
    <property type="project" value="UniProtKB-UniRule"/>
</dbReference>